<dbReference type="Gene3D" id="3.90.650.10">
    <property type="entry name" value="PurM-like C-terminal domain"/>
    <property type="match status" value="1"/>
</dbReference>
<dbReference type="Gene3D" id="3.40.50.880">
    <property type="match status" value="1"/>
</dbReference>
<protein>
    <submittedName>
        <fullName evidence="2">Phosphoribosylformylglycinamidine synthase subunit PurQ</fullName>
    </submittedName>
</protein>
<dbReference type="SMART" id="SM01211">
    <property type="entry name" value="GATase_5"/>
    <property type="match status" value="1"/>
</dbReference>
<dbReference type="Proteomes" id="UP000727857">
    <property type="component" value="Unassembled WGS sequence"/>
</dbReference>
<gene>
    <name evidence="2" type="ORF">IAB16_03080</name>
</gene>
<sequence length="852" mass="92913">YEKGRRTRYFSDIISRWDNNASDALRRCAVISVVSGGTPAAVIREEYGECPVREKRNFSRFAESLDIPAYDNGRNTGVTNSSSFTETALLCIRESFDANSEELFKGDRILIITYKNTEREGLKELGDFLAECNSEKLISRVFSCDEGILNELIAAGKGFEIDVPDNFAAKDRVTDFLLGRHLERIVTVVRKQNVSKLLSLVDKYDYAACVIGRITAKDNIRIAVSNQEVARLHLTMLKHRSHAYSIFRIEEKPRDVTAVTTVSDDIEDLKQKLAEGKIVAESGLNGVNSARSVLPPFVGRYQSTPAQVVAVTPSPDRYEDVFNAFAAGTHCRGADVFSDTVNTVLNAVLKLVACGVSIYNIALDTNLLFATETDSVGRGALLSRALACFYTENALSVANLSANAQISRLKKNSQIFSVTATGSAPTSLLVSPDFKPGDKLFRLGIPRDAFGIPDFKFVLKLAAAININVGTGNITSARLIEENVLESVIRGTAGNGLGFSFATFETDGTRETKGDLLLAVRDIEELASFDCEYVGVADATGVLKNADVTVSQREIEGYLAKYPFEDKAEDRVAQAPVAVRDTVKRKTSLSHPVMTILHCDFSSEFAIQSLATAAGFTVNSMYFGKDTVASTLLQRKVRERIASTDMLVVCGRSAYGEYFADNRLYDVLHRPVVLDAVNELIFRNDGLILATGEGSRAMLKLGFLAYGNAEHSLGVSTALKEAERPGITSRLARLRISNNLSPMLTFAPIGSYYYVAPGGNDMRFTANAEILEQMAFGGQIAAQYADCHGFPTKAFPYNPDGSADAVAALTSPAGRVLGFFCLPEKTAFLKFESSLMRDIIASATDYFRNGAD</sequence>
<dbReference type="GO" id="GO:0006164">
    <property type="term" value="P:purine nucleotide biosynthetic process"/>
    <property type="evidence" value="ECO:0007669"/>
    <property type="project" value="TreeGrafter"/>
</dbReference>
<dbReference type="AlphaFoldDB" id="A0A940DI15"/>
<accession>A0A940DI15</accession>
<dbReference type="SUPFAM" id="SSF56042">
    <property type="entry name" value="PurM C-terminal domain-like"/>
    <property type="match status" value="1"/>
</dbReference>
<evidence type="ECO:0000313" key="3">
    <source>
        <dbReference type="Proteomes" id="UP000727857"/>
    </source>
</evidence>
<comment type="caution">
    <text evidence="2">The sequence shown here is derived from an EMBL/GenBank/DDBJ whole genome shotgun (WGS) entry which is preliminary data.</text>
</comment>
<dbReference type="InterPro" id="IPR029062">
    <property type="entry name" value="Class_I_gatase-like"/>
</dbReference>
<dbReference type="PANTHER" id="PTHR10099">
    <property type="entry name" value="PHOSPHORIBOSYLFORMYLGLYCINAMIDINE SYNTHASE"/>
    <property type="match status" value="1"/>
</dbReference>
<dbReference type="InterPro" id="IPR010918">
    <property type="entry name" value="PurM-like_C_dom"/>
</dbReference>
<name>A0A940DI15_9FIRM</name>
<feature type="domain" description="PurM-like C-terminal" evidence="1">
    <location>
        <begin position="149"/>
        <end position="223"/>
    </location>
</feature>
<organism evidence="2 3">
    <name type="scientific">Candidatus Stercoripulliclostridium pullicola</name>
    <dbReference type="NCBI Taxonomy" id="2840953"/>
    <lineage>
        <taxon>Bacteria</taxon>
        <taxon>Bacillati</taxon>
        <taxon>Bacillota</taxon>
        <taxon>Clostridia</taxon>
        <taxon>Eubacteriales</taxon>
        <taxon>Candidatus Stercoripulliclostridium</taxon>
    </lineage>
</organism>
<evidence type="ECO:0000259" key="1">
    <source>
        <dbReference type="Pfam" id="PF02769"/>
    </source>
</evidence>
<dbReference type="Pfam" id="PF02769">
    <property type="entry name" value="AIRS_C"/>
    <property type="match status" value="1"/>
</dbReference>
<dbReference type="Pfam" id="PF13507">
    <property type="entry name" value="GATase_5"/>
    <property type="match status" value="1"/>
</dbReference>
<reference evidence="2" key="1">
    <citation type="submission" date="2020-10" db="EMBL/GenBank/DDBJ databases">
        <authorList>
            <person name="Gilroy R."/>
        </authorList>
    </citation>
    <scope>NUCLEOTIDE SEQUENCE</scope>
    <source>
        <strain evidence="2">517</strain>
    </source>
</reference>
<proteinExistence type="predicted"/>
<evidence type="ECO:0000313" key="2">
    <source>
        <dbReference type="EMBL" id="MBO8423983.1"/>
    </source>
</evidence>
<feature type="non-terminal residue" evidence="2">
    <location>
        <position position="1"/>
    </location>
</feature>
<dbReference type="SUPFAM" id="SSF52317">
    <property type="entry name" value="Class I glutamine amidotransferase-like"/>
    <property type="match status" value="1"/>
</dbReference>
<dbReference type="InterPro" id="IPR036676">
    <property type="entry name" value="PurM-like_C_sf"/>
</dbReference>
<reference evidence="2" key="2">
    <citation type="journal article" date="2021" name="PeerJ">
        <title>Extensive microbial diversity within the chicken gut microbiome revealed by metagenomics and culture.</title>
        <authorList>
            <person name="Gilroy R."/>
            <person name="Ravi A."/>
            <person name="Getino M."/>
            <person name="Pursley I."/>
            <person name="Horton D.L."/>
            <person name="Alikhan N.F."/>
            <person name="Baker D."/>
            <person name="Gharbi K."/>
            <person name="Hall N."/>
            <person name="Watson M."/>
            <person name="Adriaenssens E.M."/>
            <person name="Foster-Nyarko E."/>
            <person name="Jarju S."/>
            <person name="Secka A."/>
            <person name="Antonio M."/>
            <person name="Oren A."/>
            <person name="Chaudhuri R.R."/>
            <person name="La Ragione R."/>
            <person name="Hildebrand F."/>
            <person name="Pallen M.J."/>
        </authorList>
    </citation>
    <scope>NUCLEOTIDE SEQUENCE</scope>
    <source>
        <strain evidence="2">517</strain>
    </source>
</reference>
<dbReference type="EMBL" id="JADINF010000073">
    <property type="protein sequence ID" value="MBO8423983.1"/>
    <property type="molecule type" value="Genomic_DNA"/>
</dbReference>
<dbReference type="PANTHER" id="PTHR10099:SF1">
    <property type="entry name" value="PHOSPHORIBOSYLFORMYLGLYCINAMIDINE SYNTHASE"/>
    <property type="match status" value="1"/>
</dbReference>
<dbReference type="GO" id="GO:0004642">
    <property type="term" value="F:phosphoribosylformylglycinamidine synthase activity"/>
    <property type="evidence" value="ECO:0007669"/>
    <property type="project" value="TreeGrafter"/>
</dbReference>
<dbReference type="GO" id="GO:0005737">
    <property type="term" value="C:cytoplasm"/>
    <property type="evidence" value="ECO:0007669"/>
    <property type="project" value="TreeGrafter"/>
</dbReference>